<evidence type="ECO:0000313" key="5">
    <source>
        <dbReference type="Proteomes" id="UP000309601"/>
    </source>
</evidence>
<dbReference type="Pfam" id="PF00107">
    <property type="entry name" value="ADH_zinc_N"/>
    <property type="match status" value="1"/>
</dbReference>
<dbReference type="InterPro" id="IPR036291">
    <property type="entry name" value="NAD(P)-bd_dom_sf"/>
</dbReference>
<dbReference type="Proteomes" id="UP000309601">
    <property type="component" value="Unassembled WGS sequence"/>
</dbReference>
<dbReference type="AlphaFoldDB" id="A0A4T0MT54"/>
<protein>
    <submittedName>
        <fullName evidence="3">GroES-like protein</fullName>
    </submittedName>
</protein>
<dbReference type="SUPFAM" id="SSF51735">
    <property type="entry name" value="NAD(P)-binding Rossmann-fold domains"/>
    <property type="match status" value="1"/>
</dbReference>
<evidence type="ECO:0000313" key="4">
    <source>
        <dbReference type="Proteomes" id="UP000305362"/>
    </source>
</evidence>
<feature type="domain" description="Enoyl reductase (ER)" evidence="1">
    <location>
        <begin position="32"/>
        <end position="344"/>
    </location>
</feature>
<evidence type="ECO:0000313" key="3">
    <source>
        <dbReference type="EMBL" id="TIC63892.1"/>
    </source>
</evidence>
<dbReference type="SUPFAM" id="SSF50129">
    <property type="entry name" value="GroES-like"/>
    <property type="match status" value="1"/>
</dbReference>
<dbReference type="EMBL" id="SPRV01000032">
    <property type="protein sequence ID" value="TIC61078.1"/>
    <property type="molecule type" value="Genomic_DNA"/>
</dbReference>
<dbReference type="EMBL" id="SPRW01000032">
    <property type="protein sequence ID" value="TIC63892.1"/>
    <property type="molecule type" value="Genomic_DNA"/>
</dbReference>
<dbReference type="PANTHER" id="PTHR45348:SF2">
    <property type="entry name" value="ZINC-TYPE ALCOHOL DEHYDROGENASE-LIKE PROTEIN C2E1P3.01"/>
    <property type="match status" value="1"/>
</dbReference>
<dbReference type="InterPro" id="IPR047122">
    <property type="entry name" value="Trans-enoyl_RdTase-like"/>
</dbReference>
<dbReference type="OrthoDB" id="10257049at2759"/>
<organism evidence="3 5">
    <name type="scientific">Wallemia mellicola</name>
    <dbReference type="NCBI Taxonomy" id="1708541"/>
    <lineage>
        <taxon>Eukaryota</taxon>
        <taxon>Fungi</taxon>
        <taxon>Dikarya</taxon>
        <taxon>Basidiomycota</taxon>
        <taxon>Wallemiomycotina</taxon>
        <taxon>Wallemiomycetes</taxon>
        <taxon>Wallemiales</taxon>
        <taxon>Wallemiaceae</taxon>
        <taxon>Wallemia</taxon>
    </lineage>
</organism>
<reference evidence="4 5" key="1">
    <citation type="submission" date="2019-03" db="EMBL/GenBank/DDBJ databases">
        <title>Sequencing 25 genomes of Wallemia mellicola.</title>
        <authorList>
            <person name="Gostincar C."/>
        </authorList>
    </citation>
    <scope>NUCLEOTIDE SEQUENCE [LARGE SCALE GENOMIC DNA]</scope>
    <source>
        <strain evidence="3 5">EXF-1274</strain>
        <strain evidence="2 4">EXF-1277</strain>
    </source>
</reference>
<accession>A0A4T0MT54</accession>
<evidence type="ECO:0000313" key="2">
    <source>
        <dbReference type="EMBL" id="TIC61078.1"/>
    </source>
</evidence>
<dbReference type="InterPro" id="IPR013154">
    <property type="entry name" value="ADH-like_N"/>
</dbReference>
<dbReference type="Gene3D" id="3.90.180.10">
    <property type="entry name" value="Medium-chain alcohol dehydrogenases, catalytic domain"/>
    <property type="match status" value="1"/>
</dbReference>
<dbReference type="SMART" id="SM00829">
    <property type="entry name" value="PKS_ER"/>
    <property type="match status" value="1"/>
</dbReference>
<dbReference type="InterPro" id="IPR011032">
    <property type="entry name" value="GroES-like_sf"/>
</dbReference>
<name>A0A4T0MT54_9BASI</name>
<comment type="caution">
    <text evidence="3">The sequence shown here is derived from an EMBL/GenBank/DDBJ whole genome shotgun (WGS) entry which is preliminary data.</text>
</comment>
<dbReference type="InterPro" id="IPR020843">
    <property type="entry name" value="ER"/>
</dbReference>
<dbReference type="Gene3D" id="3.40.50.720">
    <property type="entry name" value="NAD(P)-binding Rossmann-like Domain"/>
    <property type="match status" value="1"/>
</dbReference>
<dbReference type="PANTHER" id="PTHR45348">
    <property type="entry name" value="HYPOTHETICAL OXIDOREDUCTASE (EUROFUNG)"/>
    <property type="match status" value="1"/>
</dbReference>
<proteinExistence type="predicted"/>
<sequence length="347" mass="38109">MHITENRDALVNVEDANSASKALIIESKHTYKLTSEWKQPKLNGNPHNVKVRIIAAGLNTIDYKSVDYNFNLPQYPWTLGREASGIVIEAGAEASKTLSVGDRVWVSTYYKYIDGGVFQEYIVVPSHTVIKIPSTITYDKAATLGVTALTASMTLHHYFNISIDANTPDSLLVWGASTVTAQFIIQLAVRSGMNVYGVASETNLKLVESLGAIPISRSNKTYDEIVDEVNAVSNNSIKYVADLIGIESSNAALRLLKRGGVIAPLASMTLGKDAKIPDGVDVKIIEMKRFILDSSYKWHADYLNKLIQANELVFPAIEILNGFESIQTGLDRLKQGNMNGKKLVVLF</sequence>
<evidence type="ECO:0000259" key="1">
    <source>
        <dbReference type="SMART" id="SM00829"/>
    </source>
</evidence>
<dbReference type="CDD" id="cd08249">
    <property type="entry name" value="enoyl_reductase_like"/>
    <property type="match status" value="1"/>
</dbReference>
<gene>
    <name evidence="3" type="ORF">E3Q02_02866</name>
    <name evidence="2" type="ORF">E3Q03_02864</name>
</gene>
<dbReference type="GO" id="GO:0016651">
    <property type="term" value="F:oxidoreductase activity, acting on NAD(P)H"/>
    <property type="evidence" value="ECO:0007669"/>
    <property type="project" value="InterPro"/>
</dbReference>
<dbReference type="InterPro" id="IPR013149">
    <property type="entry name" value="ADH-like_C"/>
</dbReference>
<dbReference type="Pfam" id="PF08240">
    <property type="entry name" value="ADH_N"/>
    <property type="match status" value="1"/>
</dbReference>
<dbReference type="Proteomes" id="UP000305362">
    <property type="component" value="Unassembled WGS sequence"/>
</dbReference>